<name>A0A9Q3BR20_9BASI</name>
<proteinExistence type="predicted"/>
<evidence type="ECO:0000313" key="2">
    <source>
        <dbReference type="Proteomes" id="UP000765509"/>
    </source>
</evidence>
<dbReference type="Proteomes" id="UP000765509">
    <property type="component" value="Unassembled WGS sequence"/>
</dbReference>
<keyword evidence="2" id="KW-1185">Reference proteome</keyword>
<accession>A0A9Q3BR20</accession>
<organism evidence="1 2">
    <name type="scientific">Austropuccinia psidii MF-1</name>
    <dbReference type="NCBI Taxonomy" id="1389203"/>
    <lineage>
        <taxon>Eukaryota</taxon>
        <taxon>Fungi</taxon>
        <taxon>Dikarya</taxon>
        <taxon>Basidiomycota</taxon>
        <taxon>Pucciniomycotina</taxon>
        <taxon>Pucciniomycetes</taxon>
        <taxon>Pucciniales</taxon>
        <taxon>Sphaerophragmiaceae</taxon>
        <taxon>Austropuccinia</taxon>
    </lineage>
</organism>
<dbReference type="AlphaFoldDB" id="A0A9Q3BR20"/>
<protein>
    <submittedName>
        <fullName evidence="1">Uncharacterized protein</fullName>
    </submittedName>
</protein>
<dbReference type="EMBL" id="AVOT02002300">
    <property type="protein sequence ID" value="MBW0469882.1"/>
    <property type="molecule type" value="Genomic_DNA"/>
</dbReference>
<comment type="caution">
    <text evidence="1">The sequence shown here is derived from an EMBL/GenBank/DDBJ whole genome shotgun (WGS) entry which is preliminary data.</text>
</comment>
<evidence type="ECO:0000313" key="1">
    <source>
        <dbReference type="EMBL" id="MBW0469882.1"/>
    </source>
</evidence>
<sequence>MSFRPPALHLQNHLSLCFHTPNAYYAYACTVPYRYAFDTVTPSWPSTILALIHPLLILSAAYDAYTPAVPYRNTYGPSTSSLTFRTPWLLLLWHLTSLCFHSTPASYPQLTMLMLPHFPLMVSISHPYAHKMIVFCTEGCSFLQLTILTLMERIISIEN</sequence>
<reference evidence="1" key="1">
    <citation type="submission" date="2021-03" db="EMBL/GenBank/DDBJ databases">
        <title>Draft genome sequence of rust myrtle Austropuccinia psidii MF-1, a brazilian biotype.</title>
        <authorList>
            <person name="Quecine M.C."/>
            <person name="Pachon D.M.R."/>
            <person name="Bonatelli M.L."/>
            <person name="Correr F.H."/>
            <person name="Franceschini L.M."/>
            <person name="Leite T.F."/>
            <person name="Margarido G.R.A."/>
            <person name="Almeida C.A."/>
            <person name="Ferrarezi J.A."/>
            <person name="Labate C.A."/>
        </authorList>
    </citation>
    <scope>NUCLEOTIDE SEQUENCE</scope>
    <source>
        <strain evidence="1">MF-1</strain>
    </source>
</reference>
<gene>
    <name evidence="1" type="ORF">O181_009597</name>
</gene>